<feature type="non-terminal residue" evidence="3">
    <location>
        <position position="790"/>
    </location>
</feature>
<dbReference type="CDD" id="cd00063">
    <property type="entry name" value="FN3"/>
    <property type="match status" value="1"/>
</dbReference>
<dbReference type="AlphaFoldDB" id="A0A916LL57"/>
<dbReference type="EMBL" id="CZVV01000181">
    <property type="protein sequence ID" value="CUT05690.1"/>
    <property type="molecule type" value="Genomic_DNA"/>
</dbReference>
<dbReference type="Proteomes" id="UP000243105">
    <property type="component" value="Unassembled WGS sequence"/>
</dbReference>
<dbReference type="Pfam" id="PF13205">
    <property type="entry name" value="Big_5"/>
    <property type="match status" value="1"/>
</dbReference>
<evidence type="ECO:0000256" key="1">
    <source>
        <dbReference type="ARBA" id="ARBA00022729"/>
    </source>
</evidence>
<feature type="domain" description="Fibronectin type-III" evidence="2">
    <location>
        <begin position="566"/>
        <end position="659"/>
    </location>
</feature>
<keyword evidence="1" id="KW-0732">Signal</keyword>
<evidence type="ECO:0000313" key="4">
    <source>
        <dbReference type="Proteomes" id="UP000243105"/>
    </source>
</evidence>
<accession>A0A916LL57</accession>
<reference evidence="3 4" key="1">
    <citation type="submission" date="2015-11" db="EMBL/GenBank/DDBJ databases">
        <authorList>
            <person name="Varghese N."/>
        </authorList>
    </citation>
    <scope>NUCLEOTIDE SEQUENCE [LARGE SCALE GENOMIC DNA]</scope>
    <source>
        <strain evidence="3 4">JGI-25</strain>
    </source>
</reference>
<dbReference type="InterPro" id="IPR036116">
    <property type="entry name" value="FN3_sf"/>
</dbReference>
<dbReference type="Gene3D" id="2.60.40.10">
    <property type="entry name" value="Immunoglobulins"/>
    <property type="match status" value="2"/>
</dbReference>
<organism evidence="3 4">
    <name type="scientific">Kryptobacter tengchongensis</name>
    <dbReference type="NCBI Taxonomy" id="1643429"/>
    <lineage>
        <taxon>Bacteria</taxon>
        <taxon>Pseudomonadati</taxon>
        <taxon>Candidatus Kryptoniota</taxon>
        <taxon>Candidatus Kryptobacter</taxon>
    </lineage>
</organism>
<proteinExistence type="predicted"/>
<evidence type="ECO:0000313" key="3">
    <source>
        <dbReference type="EMBL" id="CUT05690.1"/>
    </source>
</evidence>
<name>A0A916LL57_KRYT1</name>
<dbReference type="SMART" id="SM00060">
    <property type="entry name" value="FN3"/>
    <property type="match status" value="3"/>
</dbReference>
<evidence type="ECO:0000259" key="2">
    <source>
        <dbReference type="PROSITE" id="PS50853"/>
    </source>
</evidence>
<dbReference type="InterPro" id="IPR013783">
    <property type="entry name" value="Ig-like_fold"/>
</dbReference>
<comment type="caution">
    <text evidence="3">The sequence shown here is derived from an EMBL/GenBank/DDBJ whole genome shotgun (WGS) entry which is preliminary data.</text>
</comment>
<feature type="non-terminal residue" evidence="3">
    <location>
        <position position="1"/>
    </location>
</feature>
<dbReference type="InterPro" id="IPR032812">
    <property type="entry name" value="SbsA_Ig"/>
</dbReference>
<sequence>ARVRGLSDSLGVSSYVGEFVWDALSDLGEGYYRGVSFKVEPWDQWDVGISDSIVGLVVNNARPAVISLLSTDSVGSGDIRFGYSLRLSRGDSASIVGVFYSIDGGLSWDEASVSLIDSGFIWRSLDDLNDFEGDSILVKLVVSSYGGIGEGLSGYLVVDNLMPRFAGLSRVEVDSFRGVILRWDRAIDISDVRYLIYAREIDGVYDFSSPFAETGDTVINISGLRNFRSYNFLVRAIDRFGHVDTNLVEMGAYVVIYASVDTVKLLDRVGGKEVKFVYRLNASSDDSISLRFEYSFDDSIWFIGNSLRGRVSGIVANVGVYVDTLVWLSYADVGWRDTDSLRVRITPVGVGGVGRGNISRRFLLDNIAPVFGGITGAFGDSSSVLLRWYRGFDVSDTIWYDVYVYSDSLNLFNSVNRVASVVDSFYRVTGLENFRDYYFGVRARDWGDNVDSNLVVIVSRPVHYASGYIYGLDTISGFTMLRYVVNAVNNDSGYVRFEYTIDGGRSWVLIDSISFNGGVVDSLSWDSRMGLWGYESDSVRLRVVVKGRGGVERVWVSEKIVLDNRAPSFSGLIRAIGGERSVRLVWGKARDVSFPVKYYIYSSLSSNNFDYSSPIGVSEDTSFVVVNLTPGVRYYFVVRAVDRFGHVDSNLVVMSAMPYEGLLGSFGISMHYPSRNQINVGARDSVYVVFMDDVDAGSLNLNNFVLMGSQSGKHRGRLDYYSDRRMVVFKSEIDFKPGEVVSVVLTRGIRFANGDSIPGSYVWSFTVKVEDGSVFSGNSNGVSFYSSNGY</sequence>
<dbReference type="InterPro" id="IPR003961">
    <property type="entry name" value="FN3_dom"/>
</dbReference>
<protein>
    <recommendedName>
        <fullName evidence="2">Fibronectin type-III domain-containing protein</fullName>
    </recommendedName>
</protein>
<gene>
    <name evidence="3" type="ORF">JGI25_01634</name>
</gene>
<dbReference type="SUPFAM" id="SSF49265">
    <property type="entry name" value="Fibronectin type III"/>
    <property type="match status" value="2"/>
</dbReference>
<dbReference type="PROSITE" id="PS50853">
    <property type="entry name" value="FN3"/>
    <property type="match status" value="1"/>
</dbReference>